<proteinExistence type="predicted"/>
<evidence type="ECO:0000256" key="2">
    <source>
        <dbReference type="SAM" id="MobiDB-lite"/>
    </source>
</evidence>
<dbReference type="InterPro" id="IPR012677">
    <property type="entry name" value="Nucleotide-bd_a/b_plait_sf"/>
</dbReference>
<dbReference type="InterPro" id="IPR035979">
    <property type="entry name" value="RBD_domain_sf"/>
</dbReference>
<dbReference type="PANTHER" id="PTHR23295">
    <property type="entry name" value="NUCLEAR RECEPTOR COACTIVATOR 5-RELATED"/>
    <property type="match status" value="1"/>
</dbReference>
<feature type="domain" description="RRM" evidence="3">
    <location>
        <begin position="130"/>
        <end position="201"/>
    </location>
</feature>
<evidence type="ECO:0000313" key="4">
    <source>
        <dbReference type="Proteomes" id="UP000036681"/>
    </source>
</evidence>
<evidence type="ECO:0000313" key="5">
    <source>
        <dbReference type="WBParaSite" id="ALUE_0000335401-mRNA-1"/>
    </source>
</evidence>
<dbReference type="InterPro" id="IPR052600">
    <property type="entry name" value="Nuc_rcpt_coact/corep"/>
</dbReference>
<organism evidence="4 5">
    <name type="scientific">Ascaris lumbricoides</name>
    <name type="common">Giant roundworm</name>
    <dbReference type="NCBI Taxonomy" id="6252"/>
    <lineage>
        <taxon>Eukaryota</taxon>
        <taxon>Metazoa</taxon>
        <taxon>Ecdysozoa</taxon>
        <taxon>Nematoda</taxon>
        <taxon>Chromadorea</taxon>
        <taxon>Rhabditida</taxon>
        <taxon>Spirurina</taxon>
        <taxon>Ascaridomorpha</taxon>
        <taxon>Ascaridoidea</taxon>
        <taxon>Ascarididae</taxon>
        <taxon>Ascaris</taxon>
    </lineage>
</organism>
<dbReference type="AlphaFoldDB" id="A0A9J2P1A3"/>
<dbReference type="Proteomes" id="UP000036681">
    <property type="component" value="Unplaced"/>
</dbReference>
<accession>A0A9J2P1A3</accession>
<evidence type="ECO:0000256" key="1">
    <source>
        <dbReference type="PROSITE-ProRule" id="PRU00176"/>
    </source>
</evidence>
<dbReference type="Gene3D" id="3.30.70.330">
    <property type="match status" value="1"/>
</dbReference>
<dbReference type="PROSITE" id="PS50102">
    <property type="entry name" value="RRM"/>
    <property type="match status" value="1"/>
</dbReference>
<dbReference type="WBParaSite" id="ALUE_0000335401-mRNA-1">
    <property type="protein sequence ID" value="ALUE_0000335401-mRNA-1"/>
    <property type="gene ID" value="ALUE_0000335401"/>
</dbReference>
<feature type="region of interest" description="Disordered" evidence="2">
    <location>
        <begin position="211"/>
        <end position="235"/>
    </location>
</feature>
<dbReference type="Pfam" id="PF00076">
    <property type="entry name" value="RRM_1"/>
    <property type="match status" value="1"/>
</dbReference>
<dbReference type="GO" id="GO:0003723">
    <property type="term" value="F:RNA binding"/>
    <property type="evidence" value="ECO:0007669"/>
    <property type="project" value="UniProtKB-UniRule"/>
</dbReference>
<dbReference type="SUPFAM" id="SSF54928">
    <property type="entry name" value="RNA-binding domain, RBD"/>
    <property type="match status" value="1"/>
</dbReference>
<keyword evidence="1" id="KW-0694">RNA-binding</keyword>
<reference evidence="5" key="1">
    <citation type="submission" date="2023-03" db="UniProtKB">
        <authorList>
            <consortium name="WormBaseParasite"/>
        </authorList>
    </citation>
    <scope>IDENTIFICATION</scope>
</reference>
<dbReference type="PROSITE" id="PS00028">
    <property type="entry name" value="ZINC_FINGER_C2H2_1"/>
    <property type="match status" value="1"/>
</dbReference>
<dbReference type="PANTHER" id="PTHR23295:SF6">
    <property type="entry name" value="NEOSIN, ISOFORM A"/>
    <property type="match status" value="1"/>
</dbReference>
<dbReference type="InterPro" id="IPR013087">
    <property type="entry name" value="Znf_C2H2_type"/>
</dbReference>
<sequence>MSVGSMWLSARSIDVAEMIADSLFDLAASLLPTCASANVLQPYLSVSPQLSAVMYPSGGGRPLRSGYGFPGDSAAGSYPLVGGMYAFSSVYSGRNKRMHPGGVFGGNPQPLKQREISFDTSSKEPHLIRARVFVGNMNTNAITREDIIRLFSAYGTLLGVTLFKGYAFIQYGNASEADLAVSVLNGYNWNGSILDVKLAIAGMKPHNASSVSSANGVKRSAEGWPSGGASTKKERIDDYSAAVQNERNRSVASTDVTQNTNLYQSGMPDTMICGCCRFVTSDFEQFREHRKAPCVSIAKPVKDRKWQCSMCQEAFDDAAVLVDHALDRHNIRLLKVTE</sequence>
<name>A0A9J2P1A3_ASCLU</name>
<evidence type="ECO:0000259" key="3">
    <source>
        <dbReference type="PROSITE" id="PS50102"/>
    </source>
</evidence>
<dbReference type="SMART" id="SM00360">
    <property type="entry name" value="RRM"/>
    <property type="match status" value="1"/>
</dbReference>
<dbReference type="InterPro" id="IPR000504">
    <property type="entry name" value="RRM_dom"/>
</dbReference>
<protein>
    <submittedName>
        <fullName evidence="5">RRM domain-containing protein</fullName>
    </submittedName>
</protein>
<keyword evidence="4" id="KW-1185">Reference proteome</keyword>